<evidence type="ECO:0000313" key="1">
    <source>
        <dbReference type="EMBL" id="OGG30552.1"/>
    </source>
</evidence>
<reference evidence="1 2" key="1">
    <citation type="journal article" date="2016" name="Nat. Commun.">
        <title>Thousands of microbial genomes shed light on interconnected biogeochemical processes in an aquifer system.</title>
        <authorList>
            <person name="Anantharaman K."/>
            <person name="Brown C.T."/>
            <person name="Hug L.A."/>
            <person name="Sharon I."/>
            <person name="Castelle C.J."/>
            <person name="Probst A.J."/>
            <person name="Thomas B.C."/>
            <person name="Singh A."/>
            <person name="Wilkins M.J."/>
            <person name="Karaoz U."/>
            <person name="Brodie E.L."/>
            <person name="Williams K.H."/>
            <person name="Hubbard S.S."/>
            <person name="Banfield J.F."/>
        </authorList>
    </citation>
    <scope>NUCLEOTIDE SEQUENCE [LARGE SCALE GENOMIC DNA]</scope>
</reference>
<protein>
    <submittedName>
        <fullName evidence="1">Uncharacterized protein</fullName>
    </submittedName>
</protein>
<dbReference type="Proteomes" id="UP000176409">
    <property type="component" value="Unassembled WGS sequence"/>
</dbReference>
<sequence>MAEGQELSLGEKKKDGIADRIRLRIDRMLHPVSTETAEQFSRIMKVLPEGGLRQSMERFQPRLRELLNVQDRQTFFGTLVQRVIFTGAGIGFMAVGALAPPFTLLHGAMGAFFTGYGLFGPSASEVARAAIRIKGAKQEAFFATPSGRDAARAFDQPEHANRVDQIVQMIALGSLPDAGTGGLVSPNVHPSSTLL</sequence>
<gene>
    <name evidence="1" type="ORF">A2973_05745</name>
</gene>
<accession>A0A1F6B1E9</accession>
<name>A0A1F6B1E9_9BACT</name>
<dbReference type="EMBL" id="MFJZ01000015">
    <property type="protein sequence ID" value="OGG30552.1"/>
    <property type="molecule type" value="Genomic_DNA"/>
</dbReference>
<evidence type="ECO:0000313" key="2">
    <source>
        <dbReference type="Proteomes" id="UP000176409"/>
    </source>
</evidence>
<dbReference type="STRING" id="1798396.A2973_05745"/>
<organism evidence="1 2">
    <name type="scientific">Candidatus Gottesmanbacteria bacterium RIFCSPLOWO2_01_FULL_49_10</name>
    <dbReference type="NCBI Taxonomy" id="1798396"/>
    <lineage>
        <taxon>Bacteria</taxon>
        <taxon>Candidatus Gottesmaniibacteriota</taxon>
    </lineage>
</organism>
<comment type="caution">
    <text evidence="1">The sequence shown here is derived from an EMBL/GenBank/DDBJ whole genome shotgun (WGS) entry which is preliminary data.</text>
</comment>
<proteinExistence type="predicted"/>
<dbReference type="AlphaFoldDB" id="A0A1F6B1E9"/>